<dbReference type="GO" id="GO:0008146">
    <property type="term" value="F:sulfotransferase activity"/>
    <property type="evidence" value="ECO:0007669"/>
    <property type="project" value="InterPro"/>
</dbReference>
<dbReference type="Gene3D" id="3.40.50.300">
    <property type="entry name" value="P-loop containing nucleotide triphosphate hydrolases"/>
    <property type="match status" value="1"/>
</dbReference>
<accession>A0A8B7YQL0</accession>
<evidence type="ECO:0000256" key="1">
    <source>
        <dbReference type="ARBA" id="ARBA00005771"/>
    </source>
</evidence>
<dbReference type="InterPro" id="IPR027417">
    <property type="entry name" value="P-loop_NTPase"/>
</dbReference>
<dbReference type="OrthoDB" id="205623at2759"/>
<dbReference type="PANTHER" id="PTHR11783">
    <property type="entry name" value="SULFOTRANSFERASE SULT"/>
    <property type="match status" value="1"/>
</dbReference>
<dbReference type="OMA" id="THWAVEI"/>
<dbReference type="SUPFAM" id="SSF52540">
    <property type="entry name" value="P-loop containing nucleoside triphosphate hydrolases"/>
    <property type="match status" value="1"/>
</dbReference>
<dbReference type="Proteomes" id="UP000694845">
    <property type="component" value="Unplaced"/>
</dbReference>
<name>A0A8B7YQL0_ACAPL</name>
<evidence type="ECO:0000259" key="4">
    <source>
        <dbReference type="Pfam" id="PF00685"/>
    </source>
</evidence>
<feature type="domain" description="Sulfotransferase" evidence="4">
    <location>
        <begin position="289"/>
        <end position="323"/>
    </location>
</feature>
<feature type="domain" description="Sulfotransferase" evidence="4">
    <location>
        <begin position="43"/>
        <end position="247"/>
    </location>
</feature>
<gene>
    <name evidence="6" type="primary">LOC110981468</name>
</gene>
<sequence>MADGSSPQDPSAPPGTVKLYGVTWPWFVTQEALDALKDYDVWDDDVWVVTYPKAGTHWAMEIVNLILVDGHEERINRAQQSHPVEFDLSQRGRSVFKEPRPPQYKVMSQWTAPRVIMTHLTEELMPSQIYQGKGKVVYVIRNPKDTAVSNWNFVKPLKFGPRYEKWDDFVKLCFSDEVIYGSWFSYVLDFWKKHRYDKNFLFLKYEDMKMDTRGAVIQIADFLGKHLSEEAIDRVVEFCSLKSMKSRFNRAQPGAKEAPPSAPQSAQENAPPGEHAKSPPSQRGLGAPSIIRKGIVGDWKTMFTVAQNEEVDALFKEKMAGSGLTVQFE</sequence>
<dbReference type="InterPro" id="IPR000863">
    <property type="entry name" value="Sulfotransferase_dom"/>
</dbReference>
<dbReference type="AlphaFoldDB" id="A0A8B7YQL0"/>
<keyword evidence="5" id="KW-1185">Reference proteome</keyword>
<dbReference type="RefSeq" id="XP_022094750.1">
    <property type="nucleotide sequence ID" value="XM_022239058.1"/>
</dbReference>
<reference evidence="6" key="1">
    <citation type="submission" date="2025-08" db="UniProtKB">
        <authorList>
            <consortium name="RefSeq"/>
        </authorList>
    </citation>
    <scope>IDENTIFICATION</scope>
</reference>
<proteinExistence type="inferred from homology"/>
<evidence type="ECO:0000256" key="2">
    <source>
        <dbReference type="ARBA" id="ARBA00022679"/>
    </source>
</evidence>
<evidence type="ECO:0000313" key="6">
    <source>
        <dbReference type="RefSeq" id="XP_022094750.1"/>
    </source>
</evidence>
<keyword evidence="2" id="KW-0808">Transferase</keyword>
<organism evidence="5 6">
    <name type="scientific">Acanthaster planci</name>
    <name type="common">Crown-of-thorns starfish</name>
    <dbReference type="NCBI Taxonomy" id="133434"/>
    <lineage>
        <taxon>Eukaryota</taxon>
        <taxon>Metazoa</taxon>
        <taxon>Echinodermata</taxon>
        <taxon>Eleutherozoa</taxon>
        <taxon>Asterozoa</taxon>
        <taxon>Asteroidea</taxon>
        <taxon>Valvatacea</taxon>
        <taxon>Valvatida</taxon>
        <taxon>Acanthasteridae</taxon>
        <taxon>Acanthaster</taxon>
    </lineage>
</organism>
<dbReference type="Pfam" id="PF00685">
    <property type="entry name" value="Sulfotransfer_1"/>
    <property type="match status" value="2"/>
</dbReference>
<evidence type="ECO:0000313" key="5">
    <source>
        <dbReference type="Proteomes" id="UP000694845"/>
    </source>
</evidence>
<dbReference type="KEGG" id="aplc:110981468"/>
<evidence type="ECO:0000256" key="3">
    <source>
        <dbReference type="SAM" id="MobiDB-lite"/>
    </source>
</evidence>
<comment type="similarity">
    <text evidence="1">Belongs to the sulfotransferase 1 family.</text>
</comment>
<dbReference type="GeneID" id="110981468"/>
<feature type="region of interest" description="Disordered" evidence="3">
    <location>
        <begin position="250"/>
        <end position="288"/>
    </location>
</feature>
<protein>
    <submittedName>
        <fullName evidence="6">Sulfotransferase 1A1-like</fullName>
    </submittedName>
</protein>